<reference evidence="4 5" key="1">
    <citation type="submission" date="2018-06" db="EMBL/GenBank/DDBJ databases">
        <authorList>
            <consortium name="Pathogen Informatics"/>
            <person name="Doyle S."/>
        </authorList>
    </citation>
    <scope>NUCLEOTIDE SEQUENCE [LARGE SCALE GENOMIC DNA]</scope>
    <source>
        <strain evidence="4 5">NCTC11842</strain>
    </source>
</reference>
<gene>
    <name evidence="3" type="ORF">IRZ65_00370</name>
    <name evidence="4" type="ORF">NCTC11842_03360</name>
</gene>
<accession>A0A2X2CPC4</accession>
<reference evidence="3 6" key="2">
    <citation type="submission" date="2020-10" db="EMBL/GenBank/DDBJ databases">
        <title>Genome sequences of Pseudomonas isolates.</title>
        <authorList>
            <person name="Wessels L."/>
            <person name="Reich F."/>
            <person name="Hammerl J."/>
        </authorList>
    </citation>
    <scope>NUCLEOTIDE SEQUENCE [LARGE SCALE GENOMIC DNA]</scope>
    <source>
        <strain evidence="3 6">20-MO00624-0</strain>
    </source>
</reference>
<feature type="region of interest" description="Disordered" evidence="1">
    <location>
        <begin position="20"/>
        <end position="54"/>
    </location>
</feature>
<dbReference type="PROSITE" id="PS51257">
    <property type="entry name" value="PROKAR_LIPOPROTEIN"/>
    <property type="match status" value="1"/>
</dbReference>
<protein>
    <submittedName>
        <fullName evidence="3 4">Lipoprotein</fullName>
    </submittedName>
</protein>
<dbReference type="AlphaFoldDB" id="A0A2X2CPC4"/>
<dbReference type="InterPro" id="IPR053196">
    <property type="entry name" value="Lipoprotein_YbaY-like"/>
</dbReference>
<dbReference type="InterPro" id="IPR039366">
    <property type="entry name" value="Pilotin"/>
</dbReference>
<keyword evidence="4" id="KW-0449">Lipoprotein</keyword>
<evidence type="ECO:0000256" key="1">
    <source>
        <dbReference type="SAM" id="MobiDB-lite"/>
    </source>
</evidence>
<evidence type="ECO:0000313" key="5">
    <source>
        <dbReference type="Proteomes" id="UP000250443"/>
    </source>
</evidence>
<dbReference type="EMBL" id="UAUF01000013">
    <property type="protein sequence ID" value="SPZ09778.1"/>
    <property type="molecule type" value="Genomic_DNA"/>
</dbReference>
<dbReference type="Proteomes" id="UP000250443">
    <property type="component" value="Unassembled WGS sequence"/>
</dbReference>
<name>A0A2X2CPC4_PSELU</name>
<dbReference type="PANTHER" id="PTHR38013:SF1">
    <property type="entry name" value="GLYCOPROTEIN_POLYSACCHARIDE METABOLISM"/>
    <property type="match status" value="1"/>
</dbReference>
<evidence type="ECO:0000256" key="2">
    <source>
        <dbReference type="SAM" id="SignalP"/>
    </source>
</evidence>
<dbReference type="RefSeq" id="WP_010797572.1">
    <property type="nucleotide sequence ID" value="NZ_CP069262.1"/>
</dbReference>
<feature type="chain" id="PRO_5015925550" evidence="2">
    <location>
        <begin position="19"/>
        <end position="161"/>
    </location>
</feature>
<feature type="signal peptide" evidence="2">
    <location>
        <begin position="1"/>
        <end position="18"/>
    </location>
</feature>
<organism evidence="4 5">
    <name type="scientific">Pseudomonas luteola</name>
    <dbReference type="NCBI Taxonomy" id="47886"/>
    <lineage>
        <taxon>Bacteria</taxon>
        <taxon>Pseudomonadati</taxon>
        <taxon>Pseudomonadota</taxon>
        <taxon>Gammaproteobacteria</taxon>
        <taxon>Pseudomonadales</taxon>
        <taxon>Pseudomonadaceae</taxon>
        <taxon>Pseudomonas</taxon>
    </lineage>
</organism>
<keyword evidence="2" id="KW-0732">Signal</keyword>
<evidence type="ECO:0000313" key="4">
    <source>
        <dbReference type="EMBL" id="SPZ09778.1"/>
    </source>
</evidence>
<evidence type="ECO:0000313" key="6">
    <source>
        <dbReference type="Proteomes" id="UP000626180"/>
    </source>
</evidence>
<proteinExistence type="predicted"/>
<dbReference type="Pfam" id="PF09619">
    <property type="entry name" value="YscW"/>
    <property type="match status" value="1"/>
</dbReference>
<keyword evidence="6" id="KW-1185">Reference proteome</keyword>
<dbReference type="Proteomes" id="UP000626180">
    <property type="component" value="Unassembled WGS sequence"/>
</dbReference>
<evidence type="ECO:0000313" key="3">
    <source>
        <dbReference type="EMBL" id="MBF8639134.1"/>
    </source>
</evidence>
<dbReference type="EMBL" id="JADMCD010000001">
    <property type="protein sequence ID" value="MBF8639134.1"/>
    <property type="molecule type" value="Genomic_DNA"/>
</dbReference>
<sequence>MRKIVLLSLTSLLLTACSGGLRPVFEPGPTPTTPSTSKPPVIMPQPGTPSPAKRSLEGDAYFEQSEPLPPTAKLTVSLHNAATGDTPSGRLAQRTVFVKQETPIPFRLDYDPSKVKSGQRYAISARVLLGGRPLFLTPKAIPVQLNSTNDQPVEIKLTPVR</sequence>
<dbReference type="PANTHER" id="PTHR38013">
    <property type="entry name" value="GLYCOPROTEIN/POLYSACCHARIDE METABOLISM"/>
    <property type="match status" value="1"/>
</dbReference>